<feature type="domain" description="DUF4440" evidence="1">
    <location>
        <begin position="5"/>
        <end position="109"/>
    </location>
</feature>
<dbReference type="EMBL" id="PNCI01000010">
    <property type="protein sequence ID" value="TMP30826.1"/>
    <property type="molecule type" value="Genomic_DNA"/>
</dbReference>
<comment type="caution">
    <text evidence="2">The sequence shown here is derived from an EMBL/GenBank/DDBJ whole genome shotgun (WGS) entry which is preliminary data.</text>
</comment>
<evidence type="ECO:0000313" key="3">
    <source>
        <dbReference type="Proteomes" id="UP000310249"/>
    </source>
</evidence>
<reference evidence="3" key="2">
    <citation type="submission" date="2019-06" db="EMBL/GenBank/DDBJ databases">
        <title>Co-occurence of chitin degradation, pigmentation and bioactivity in marine Pseudoalteromonas.</title>
        <authorList>
            <person name="Sonnenschein E.C."/>
            <person name="Bech P.K."/>
        </authorList>
    </citation>
    <scope>NUCLEOTIDE SEQUENCE [LARGE SCALE GENOMIC DNA]</scope>
    <source>
        <strain evidence="3">S2676</strain>
    </source>
</reference>
<dbReference type="SUPFAM" id="SSF54427">
    <property type="entry name" value="NTF2-like"/>
    <property type="match status" value="1"/>
</dbReference>
<dbReference type="Gene3D" id="3.10.450.50">
    <property type="match status" value="1"/>
</dbReference>
<dbReference type="RefSeq" id="WP_138550981.1">
    <property type="nucleotide sequence ID" value="NZ_PNCH01000016.1"/>
</dbReference>
<sequence length="123" mass="13726">MGKLIAQEIALHQYETRQNRAAIERLLHVDFSEVGMSGTCYNLDSIVAMMGSETPSKLSVHSQNYHCNELAPGVHLLRYQSALVDKGGKASDFAQRCSVWVLEGDKWQLKYHQGTACAPFELV</sequence>
<reference evidence="2 3" key="1">
    <citation type="submission" date="2018-01" db="EMBL/GenBank/DDBJ databases">
        <authorList>
            <person name="Paulsen S."/>
            <person name="Gram L.K."/>
        </authorList>
    </citation>
    <scope>NUCLEOTIDE SEQUENCE [LARGE SCALE GENOMIC DNA]</scope>
    <source>
        <strain evidence="2 3">S2676</strain>
    </source>
</reference>
<evidence type="ECO:0000313" key="2">
    <source>
        <dbReference type="EMBL" id="TMP30826.1"/>
    </source>
</evidence>
<accession>A0A5S3WRT8</accession>
<dbReference type="InterPro" id="IPR027843">
    <property type="entry name" value="DUF4440"/>
</dbReference>
<dbReference type="Proteomes" id="UP000310249">
    <property type="component" value="Unassembled WGS sequence"/>
</dbReference>
<dbReference type="AlphaFoldDB" id="A0A5S3WRT8"/>
<gene>
    <name evidence="2" type="ORF">CWB99_05690</name>
</gene>
<dbReference type="Pfam" id="PF14534">
    <property type="entry name" value="DUF4440"/>
    <property type="match status" value="1"/>
</dbReference>
<evidence type="ECO:0000259" key="1">
    <source>
        <dbReference type="Pfam" id="PF14534"/>
    </source>
</evidence>
<name>A0A5S3WRT8_9GAMM</name>
<proteinExistence type="predicted"/>
<organism evidence="2 3">
    <name type="scientific">Pseudoalteromonas rubra</name>
    <dbReference type="NCBI Taxonomy" id="43658"/>
    <lineage>
        <taxon>Bacteria</taxon>
        <taxon>Pseudomonadati</taxon>
        <taxon>Pseudomonadota</taxon>
        <taxon>Gammaproteobacteria</taxon>
        <taxon>Alteromonadales</taxon>
        <taxon>Pseudoalteromonadaceae</taxon>
        <taxon>Pseudoalteromonas</taxon>
    </lineage>
</organism>
<dbReference type="OrthoDB" id="121974at2"/>
<protein>
    <submittedName>
        <fullName evidence="2">DUF4440 domain-containing protein</fullName>
    </submittedName>
</protein>
<dbReference type="InterPro" id="IPR032710">
    <property type="entry name" value="NTF2-like_dom_sf"/>
</dbReference>